<dbReference type="KEGG" id="sto:STK_16580"/>
<evidence type="ECO:0000313" key="3">
    <source>
        <dbReference type="Proteomes" id="UP000001015"/>
    </source>
</evidence>
<reference evidence="3" key="1">
    <citation type="journal article" date="2001" name="DNA Res.">
        <title>Complete genome sequence of an aerobic thermoacidophilic Crenarchaeon, Sulfolobus tokodaii strain7.</title>
        <authorList>
            <person name="Kawarabayasi Y."/>
            <person name="Hino Y."/>
            <person name="Horikawa H."/>
            <person name="Jin-no K."/>
            <person name="Takahashi M."/>
            <person name="Sekine M."/>
            <person name="Baba S."/>
            <person name="Ankai A."/>
            <person name="Kosugi H."/>
            <person name="Hosoyama A."/>
            <person name="Fukui S."/>
            <person name="Nagai Y."/>
            <person name="Nishijima K."/>
            <person name="Otsuka R."/>
            <person name="Nakazawa H."/>
            <person name="Takamiya M."/>
            <person name="Kato Y."/>
            <person name="Yoshizawa T."/>
            <person name="Tanaka T."/>
            <person name="Kudoh Y."/>
            <person name="Yamazaki J."/>
            <person name="Kushida N."/>
            <person name="Oguchi A."/>
            <person name="Aoki K."/>
            <person name="Masuda S."/>
            <person name="Yanagii M."/>
            <person name="Nishimura M."/>
            <person name="Yamagishi A."/>
            <person name="Oshima T."/>
            <person name="Kikuchi H."/>
        </authorList>
    </citation>
    <scope>NUCLEOTIDE SEQUENCE [LARGE SCALE GENOMIC DNA]</scope>
    <source>
        <strain evidence="3">DSM 16993 / JCM 10545 / NBRC 100140 / 7</strain>
    </source>
</reference>
<gene>
    <name evidence="2" type="primary">ST1658</name>
    <name evidence="2" type="ordered locus">STK_16580</name>
</gene>
<dbReference type="PATRIC" id="fig|273063.9.peg.1891"/>
<dbReference type="eggNOG" id="arCOG06052">
    <property type="taxonomic scope" value="Archaea"/>
</dbReference>
<keyword evidence="3" id="KW-1185">Reference proteome</keyword>
<evidence type="ECO:0000256" key="1">
    <source>
        <dbReference type="SAM" id="Phobius"/>
    </source>
</evidence>
<proteinExistence type="predicted"/>
<evidence type="ECO:0000313" key="2">
    <source>
        <dbReference type="EMBL" id="BAB66739.1"/>
    </source>
</evidence>
<sequence>MKMLFSYYSFLNLVFYSYTMKSYLLIPLFLVLLSIIPSSMFIIHTVSQESSVTAVQPLGITTGGNYLYVTTLNGIVTLTPNLSVEDFIPLYGSTIPLIVNNTLYATNYFNNILSIIKDNEIVGNISLGGNFKLIGKAPSLPRMFYGYGMAFDPQKNILYVADSNLDYVVAINITNDNKTFIYGLEEPTDIIYYNGLTYVLCYYSDHIVVLDGTQEIETINVALPPSMGIIVNNLMYISSFDYSYVIVLNLTSGKQTLIPTGNNPYFFAYDPNNGNVYLTEFGAGKIAVIHDTRVVGNYSIGSQPADIIYFNGLLYVVLYGNNEIVALNPNNMSVVYSITLTATYTDAIAYGSSVYVTEYYNNRIVQINSSGEFEINLDSNPYSITEGNGIIYVTCPNSNRVIELSPTLKILGYIKIDDPTWIIYYNGYLYVTSYNKNLLYVIPPYGGNITISTGKGPNYITVYNGEIIVTDQLSNQLTIYQNGITKNINLSFRPLSVIGYDDYIYVIGNDRIAIYNDNFTLLNVIYFTPVSLPIPILPFEEALVYNNSVVIAYGNNLGIFKGVNEISSYHFNTTIMSVTTLNGNIYVFSPESEVVILQKPPVYSLVIHEEGLPKGTEWGIEINGSVIKTISSTLILNLTEGVYNLTILIPKYYYSNITYEIVNLTSNLTISVHFSAILFKVLFEEKGLPNGSQWGVIINGTKILSSNISIVLTLPEGIYNVSIISPVFYKTNQSVMIINISGNQTFKLLFTPILFNVIFNGSGLRNGMEWEVIINGSTYSTNSSTLIIKLPHGIYSYTVIAPKGYNSSIVRGEFTLSNNLTITISFQKIVINTSTSTTTKATTTKTTAVTTSSSFTFVHSNNSTNVKVYIGVLLIIIIGVILSVFIMRKR</sequence>
<accession>Q970D4</accession>
<dbReference type="InterPro" id="IPR051200">
    <property type="entry name" value="Host-pathogen_enzymatic-act"/>
</dbReference>
<organism evidence="2 3">
    <name type="scientific">Sulfurisphaera tokodaii (strain DSM 16993 / JCM 10545 / NBRC 100140 / 7)</name>
    <name type="common">Sulfolobus tokodaii</name>
    <dbReference type="NCBI Taxonomy" id="273063"/>
    <lineage>
        <taxon>Archaea</taxon>
        <taxon>Thermoproteota</taxon>
        <taxon>Thermoprotei</taxon>
        <taxon>Sulfolobales</taxon>
        <taxon>Sulfolobaceae</taxon>
        <taxon>Sulfurisphaera</taxon>
    </lineage>
</organism>
<keyword evidence="1" id="KW-1133">Transmembrane helix</keyword>
<dbReference type="PANTHER" id="PTHR47197:SF3">
    <property type="entry name" value="DIHYDRO-HEME D1 DEHYDROGENASE"/>
    <property type="match status" value="1"/>
</dbReference>
<dbReference type="InterPro" id="IPR015943">
    <property type="entry name" value="WD40/YVTN_repeat-like_dom_sf"/>
</dbReference>
<dbReference type="AlphaFoldDB" id="Q970D4"/>
<dbReference type="SUPFAM" id="SSF101898">
    <property type="entry name" value="NHL repeat"/>
    <property type="match status" value="1"/>
</dbReference>
<dbReference type="STRING" id="273063.STK_16580"/>
<keyword evidence="1" id="KW-0812">Transmembrane</keyword>
<dbReference type="Proteomes" id="UP000001015">
    <property type="component" value="Chromosome"/>
</dbReference>
<protein>
    <submittedName>
        <fullName evidence="2">Uncharacterized protein</fullName>
    </submittedName>
</protein>
<dbReference type="SUPFAM" id="SSF63825">
    <property type="entry name" value="YWTD domain"/>
    <property type="match status" value="1"/>
</dbReference>
<feature type="transmembrane region" description="Helical" evidence="1">
    <location>
        <begin position="868"/>
        <end position="887"/>
    </location>
</feature>
<dbReference type="PANTHER" id="PTHR47197">
    <property type="entry name" value="PROTEIN NIRF"/>
    <property type="match status" value="1"/>
</dbReference>
<keyword evidence="1" id="KW-0472">Membrane</keyword>
<name>Q970D4_SULTO</name>
<dbReference type="eggNOG" id="arCOG02560">
    <property type="taxonomic scope" value="Archaea"/>
</dbReference>
<dbReference type="EMBL" id="BA000023">
    <property type="protein sequence ID" value="BAB66739.1"/>
    <property type="molecule type" value="Genomic_DNA"/>
</dbReference>
<dbReference type="Gene3D" id="2.130.10.10">
    <property type="entry name" value="YVTN repeat-like/Quinoprotein amine dehydrogenase"/>
    <property type="match status" value="2"/>
</dbReference>